<name>A0AAN8X9I9_HALRR</name>
<dbReference type="EMBL" id="JAXCGZ010011497">
    <property type="protein sequence ID" value="KAK7074660.1"/>
    <property type="molecule type" value="Genomic_DNA"/>
</dbReference>
<accession>A0AAN8X9I9</accession>
<proteinExistence type="predicted"/>
<evidence type="ECO:0000259" key="2">
    <source>
        <dbReference type="PROSITE" id="PS51468"/>
    </source>
</evidence>
<keyword evidence="4" id="KW-1185">Reference proteome</keyword>
<feature type="chain" id="PRO_5042853997" description="VIT domain-containing protein" evidence="1">
    <location>
        <begin position="29"/>
        <end position="80"/>
    </location>
</feature>
<keyword evidence="1" id="KW-0732">Signal</keyword>
<feature type="non-terminal residue" evidence="3">
    <location>
        <position position="1"/>
    </location>
</feature>
<reference evidence="3 4" key="1">
    <citation type="submission" date="2023-11" db="EMBL/GenBank/DDBJ databases">
        <title>Halocaridina rubra genome assembly.</title>
        <authorList>
            <person name="Smith C."/>
        </authorList>
    </citation>
    <scope>NUCLEOTIDE SEQUENCE [LARGE SCALE GENOMIC DNA]</scope>
    <source>
        <strain evidence="3">EP-1</strain>
        <tissue evidence="3">Whole</tissue>
    </source>
</reference>
<evidence type="ECO:0000313" key="3">
    <source>
        <dbReference type="EMBL" id="KAK7074660.1"/>
    </source>
</evidence>
<comment type="caution">
    <text evidence="3">The sequence shown here is derived from an EMBL/GenBank/DDBJ whole genome shotgun (WGS) entry which is preliminary data.</text>
</comment>
<evidence type="ECO:0000313" key="4">
    <source>
        <dbReference type="Proteomes" id="UP001381693"/>
    </source>
</evidence>
<organism evidence="3 4">
    <name type="scientific">Halocaridina rubra</name>
    <name type="common">Hawaiian red shrimp</name>
    <dbReference type="NCBI Taxonomy" id="373956"/>
    <lineage>
        <taxon>Eukaryota</taxon>
        <taxon>Metazoa</taxon>
        <taxon>Ecdysozoa</taxon>
        <taxon>Arthropoda</taxon>
        <taxon>Crustacea</taxon>
        <taxon>Multicrustacea</taxon>
        <taxon>Malacostraca</taxon>
        <taxon>Eumalacostraca</taxon>
        <taxon>Eucarida</taxon>
        <taxon>Decapoda</taxon>
        <taxon>Pleocyemata</taxon>
        <taxon>Caridea</taxon>
        <taxon>Atyoidea</taxon>
        <taxon>Atyidae</taxon>
        <taxon>Halocaridina</taxon>
    </lineage>
</organism>
<dbReference type="AlphaFoldDB" id="A0AAN8X9I9"/>
<sequence length="80" mass="8959">NLMMSKVVLQRCAVFLGALAVLQMDCCGIEMDELRVKCDVASRYVITHITASTVNRRKTSQEIPLRLTLPKNAYVTSLVM</sequence>
<feature type="domain" description="VIT" evidence="2">
    <location>
        <begin position="15"/>
        <end position="80"/>
    </location>
</feature>
<dbReference type="PROSITE" id="PS51468">
    <property type="entry name" value="VIT"/>
    <property type="match status" value="1"/>
</dbReference>
<dbReference type="InterPro" id="IPR013694">
    <property type="entry name" value="VIT"/>
</dbReference>
<evidence type="ECO:0000256" key="1">
    <source>
        <dbReference type="SAM" id="SignalP"/>
    </source>
</evidence>
<feature type="signal peptide" evidence="1">
    <location>
        <begin position="1"/>
        <end position="28"/>
    </location>
</feature>
<dbReference type="Proteomes" id="UP001381693">
    <property type="component" value="Unassembled WGS sequence"/>
</dbReference>
<gene>
    <name evidence="3" type="ORF">SK128_016498</name>
</gene>
<protein>
    <recommendedName>
        <fullName evidence="2">VIT domain-containing protein</fullName>
    </recommendedName>
</protein>